<evidence type="ECO:0000313" key="1">
    <source>
        <dbReference type="EMBL" id="KZV85971.1"/>
    </source>
</evidence>
<dbReference type="AlphaFoldDB" id="A0A165E362"/>
<organism evidence="1 2">
    <name type="scientific">Exidia glandulosa HHB12029</name>
    <dbReference type="NCBI Taxonomy" id="1314781"/>
    <lineage>
        <taxon>Eukaryota</taxon>
        <taxon>Fungi</taxon>
        <taxon>Dikarya</taxon>
        <taxon>Basidiomycota</taxon>
        <taxon>Agaricomycotina</taxon>
        <taxon>Agaricomycetes</taxon>
        <taxon>Auriculariales</taxon>
        <taxon>Exidiaceae</taxon>
        <taxon>Exidia</taxon>
    </lineage>
</organism>
<accession>A0A165E362</accession>
<dbReference type="InParanoid" id="A0A165E362"/>
<sequence length="110" mass="12013">MSDRTRAIICLWTKQASEARPTTPAFCLPRPVLNAELRRHATLDASAIRPVQTPAVFGAVQGLGWALLYKPRASRARPTPSLGEQSRARLESTGALLLDDFVSSSRRPST</sequence>
<protein>
    <submittedName>
        <fullName evidence="1">Uncharacterized protein</fullName>
    </submittedName>
</protein>
<keyword evidence="2" id="KW-1185">Reference proteome</keyword>
<dbReference type="EMBL" id="KV426170">
    <property type="protein sequence ID" value="KZV85971.1"/>
    <property type="molecule type" value="Genomic_DNA"/>
</dbReference>
<name>A0A165E362_EXIGL</name>
<proteinExistence type="predicted"/>
<gene>
    <name evidence="1" type="ORF">EXIGLDRAFT_233147</name>
</gene>
<reference evidence="1 2" key="1">
    <citation type="journal article" date="2016" name="Mol. Biol. Evol.">
        <title>Comparative Genomics of Early-Diverging Mushroom-Forming Fungi Provides Insights into the Origins of Lignocellulose Decay Capabilities.</title>
        <authorList>
            <person name="Nagy L.G."/>
            <person name="Riley R."/>
            <person name="Tritt A."/>
            <person name="Adam C."/>
            <person name="Daum C."/>
            <person name="Floudas D."/>
            <person name="Sun H."/>
            <person name="Yadav J.S."/>
            <person name="Pangilinan J."/>
            <person name="Larsson K.H."/>
            <person name="Matsuura K."/>
            <person name="Barry K."/>
            <person name="Labutti K."/>
            <person name="Kuo R."/>
            <person name="Ohm R.A."/>
            <person name="Bhattacharya S.S."/>
            <person name="Shirouzu T."/>
            <person name="Yoshinaga Y."/>
            <person name="Martin F.M."/>
            <person name="Grigoriev I.V."/>
            <person name="Hibbett D.S."/>
        </authorList>
    </citation>
    <scope>NUCLEOTIDE SEQUENCE [LARGE SCALE GENOMIC DNA]</scope>
    <source>
        <strain evidence="1 2">HHB12029</strain>
    </source>
</reference>
<evidence type="ECO:0000313" key="2">
    <source>
        <dbReference type="Proteomes" id="UP000077266"/>
    </source>
</evidence>
<dbReference type="Proteomes" id="UP000077266">
    <property type="component" value="Unassembled WGS sequence"/>
</dbReference>